<dbReference type="Gramene" id="ONK78717">
    <property type="protein sequence ID" value="ONK78717"/>
    <property type="gene ID" value="A4U43_C02F21700"/>
</dbReference>
<dbReference type="EMBL" id="CM007382">
    <property type="protein sequence ID" value="ONK78717.1"/>
    <property type="molecule type" value="Genomic_DNA"/>
</dbReference>
<name>A0A5P1FMS4_ASPOF</name>
<dbReference type="AlphaFoldDB" id="A0A5P1FMS4"/>
<gene>
    <name evidence="2" type="ORF">A4U43_C02F21700</name>
</gene>
<accession>A0A5P1FMS4</accession>
<evidence type="ECO:0000256" key="1">
    <source>
        <dbReference type="SAM" id="MobiDB-lite"/>
    </source>
</evidence>
<sequence length="139" mass="16538">MPKHKNPTRALAARAWRLLRLAFNRLRSLCTDHRRRSSRLHYGEHELSFDETPIFRFMRKHPHPFRSCADSRLDSLYDDGEDDDTGSCDPSQRTGGIGKDSRFDGNERHQQYPDQFIHNPFKLVRSHFLYFCEELQYPD</sequence>
<feature type="region of interest" description="Disordered" evidence="1">
    <location>
        <begin position="79"/>
        <end position="107"/>
    </location>
</feature>
<keyword evidence="3" id="KW-1185">Reference proteome</keyword>
<proteinExistence type="predicted"/>
<evidence type="ECO:0000313" key="2">
    <source>
        <dbReference type="EMBL" id="ONK78717.1"/>
    </source>
</evidence>
<protein>
    <submittedName>
        <fullName evidence="2">Uncharacterized protein</fullName>
    </submittedName>
</protein>
<reference evidence="3" key="1">
    <citation type="journal article" date="2017" name="Nat. Commun.">
        <title>The asparagus genome sheds light on the origin and evolution of a young Y chromosome.</title>
        <authorList>
            <person name="Harkess A."/>
            <person name="Zhou J."/>
            <person name="Xu C."/>
            <person name="Bowers J.E."/>
            <person name="Van der Hulst R."/>
            <person name="Ayyampalayam S."/>
            <person name="Mercati F."/>
            <person name="Riccardi P."/>
            <person name="McKain M.R."/>
            <person name="Kakrana A."/>
            <person name="Tang H."/>
            <person name="Ray J."/>
            <person name="Groenendijk J."/>
            <person name="Arikit S."/>
            <person name="Mathioni S.M."/>
            <person name="Nakano M."/>
            <person name="Shan H."/>
            <person name="Telgmann-Rauber A."/>
            <person name="Kanno A."/>
            <person name="Yue Z."/>
            <person name="Chen H."/>
            <person name="Li W."/>
            <person name="Chen Y."/>
            <person name="Xu X."/>
            <person name="Zhang Y."/>
            <person name="Luo S."/>
            <person name="Chen H."/>
            <person name="Gao J."/>
            <person name="Mao Z."/>
            <person name="Pires J.C."/>
            <person name="Luo M."/>
            <person name="Kudrna D."/>
            <person name="Wing R.A."/>
            <person name="Meyers B.C."/>
            <person name="Yi K."/>
            <person name="Kong H."/>
            <person name="Lavrijsen P."/>
            <person name="Sunseri F."/>
            <person name="Falavigna A."/>
            <person name="Ye Y."/>
            <person name="Leebens-Mack J.H."/>
            <person name="Chen G."/>
        </authorList>
    </citation>
    <scope>NUCLEOTIDE SEQUENCE [LARGE SCALE GENOMIC DNA]</scope>
    <source>
        <strain evidence="3">cv. DH0086</strain>
    </source>
</reference>
<evidence type="ECO:0000313" key="3">
    <source>
        <dbReference type="Proteomes" id="UP000243459"/>
    </source>
</evidence>
<dbReference type="Proteomes" id="UP000243459">
    <property type="component" value="Chromosome 2"/>
</dbReference>
<organism evidence="2 3">
    <name type="scientific">Asparagus officinalis</name>
    <name type="common">Garden asparagus</name>
    <dbReference type="NCBI Taxonomy" id="4686"/>
    <lineage>
        <taxon>Eukaryota</taxon>
        <taxon>Viridiplantae</taxon>
        <taxon>Streptophyta</taxon>
        <taxon>Embryophyta</taxon>
        <taxon>Tracheophyta</taxon>
        <taxon>Spermatophyta</taxon>
        <taxon>Magnoliopsida</taxon>
        <taxon>Liliopsida</taxon>
        <taxon>Asparagales</taxon>
        <taxon>Asparagaceae</taxon>
        <taxon>Asparagoideae</taxon>
        <taxon>Asparagus</taxon>
    </lineage>
</organism>